<evidence type="ECO:0000313" key="3">
    <source>
        <dbReference type="Proteomes" id="UP001186944"/>
    </source>
</evidence>
<organism evidence="2 3">
    <name type="scientific">Pinctada imbricata</name>
    <name type="common">Atlantic pearl-oyster</name>
    <name type="synonym">Pinctada martensii</name>
    <dbReference type="NCBI Taxonomy" id="66713"/>
    <lineage>
        <taxon>Eukaryota</taxon>
        <taxon>Metazoa</taxon>
        <taxon>Spiralia</taxon>
        <taxon>Lophotrochozoa</taxon>
        <taxon>Mollusca</taxon>
        <taxon>Bivalvia</taxon>
        <taxon>Autobranchia</taxon>
        <taxon>Pteriomorphia</taxon>
        <taxon>Pterioida</taxon>
        <taxon>Pterioidea</taxon>
        <taxon>Pteriidae</taxon>
        <taxon>Pinctada</taxon>
    </lineage>
</organism>
<name>A0AA88XN31_PINIB</name>
<evidence type="ECO:0000256" key="1">
    <source>
        <dbReference type="SAM" id="Phobius"/>
    </source>
</evidence>
<protein>
    <submittedName>
        <fullName evidence="2">Uncharacterized protein</fullName>
    </submittedName>
</protein>
<dbReference type="AlphaFoldDB" id="A0AA88XN31"/>
<keyword evidence="3" id="KW-1185">Reference proteome</keyword>
<accession>A0AA88XN31</accession>
<feature type="transmembrane region" description="Helical" evidence="1">
    <location>
        <begin position="315"/>
        <end position="336"/>
    </location>
</feature>
<proteinExistence type="predicted"/>
<evidence type="ECO:0000313" key="2">
    <source>
        <dbReference type="EMBL" id="KAK3084210.1"/>
    </source>
</evidence>
<dbReference type="EMBL" id="VSWD01000013">
    <property type="protein sequence ID" value="KAK3084210.1"/>
    <property type="molecule type" value="Genomic_DNA"/>
</dbReference>
<keyword evidence="1" id="KW-0812">Transmembrane</keyword>
<keyword evidence="1" id="KW-0472">Membrane</keyword>
<sequence>MERHEKNFASFVSLTNRRFNRMKKFISDNHHALQELKIHQNKMWQNTKEMFRHYVLADELLNQTHAYTRHIDELERAILQLSQGYLSPLLISDKQIESAASEIMRELSNEKHIQNLLHASPHYYRRSHSFIAYRHKHSLWITLKFPIAPQKAMHLYKVNVFPMSVHKDSTFSTIIEGLPDYVIYDEKTRFAELQAKDLMHCHDTATTQSCLGIETPVSRRYLINMAVMRSFYGDAISKSLEASNAFLEEQNYKKPNIELYNHDYEKFLTSDKEDSYTFKKTAKVALEGRKAFHSISQALLAGEVDIPSNWDNTTLFKLLICCFVAIAILVIVEIAYEISVC</sequence>
<dbReference type="Proteomes" id="UP001186944">
    <property type="component" value="Unassembled WGS sequence"/>
</dbReference>
<comment type="caution">
    <text evidence="2">The sequence shown here is derived from an EMBL/GenBank/DDBJ whole genome shotgun (WGS) entry which is preliminary data.</text>
</comment>
<reference evidence="2" key="1">
    <citation type="submission" date="2019-08" db="EMBL/GenBank/DDBJ databases">
        <title>The improved chromosome-level genome for the pearl oyster Pinctada fucata martensii using PacBio sequencing and Hi-C.</title>
        <authorList>
            <person name="Zheng Z."/>
        </authorList>
    </citation>
    <scope>NUCLEOTIDE SEQUENCE</scope>
    <source>
        <strain evidence="2">ZZ-2019</strain>
        <tissue evidence="2">Adductor muscle</tissue>
    </source>
</reference>
<keyword evidence="1" id="KW-1133">Transmembrane helix</keyword>
<gene>
    <name evidence="2" type="ORF">FSP39_010119</name>
</gene>